<keyword evidence="10" id="KW-0472">Membrane</keyword>
<dbReference type="OMA" id="KCKEQDA"/>
<dbReference type="AlphaFoldDB" id="A0A061EGA5"/>
<accession>A0A061EGA5</accession>
<evidence type="ECO:0000256" key="6">
    <source>
        <dbReference type="ARBA" id="ARBA00023004"/>
    </source>
</evidence>
<dbReference type="eggNOG" id="KOG0156">
    <property type="taxonomic scope" value="Eukaryota"/>
</dbReference>
<dbReference type="Gene3D" id="1.10.630.10">
    <property type="entry name" value="Cytochrome P450"/>
    <property type="match status" value="1"/>
</dbReference>
<dbReference type="PANTHER" id="PTHR47955">
    <property type="entry name" value="CYTOCHROME P450 FAMILY 71 PROTEIN"/>
    <property type="match status" value="1"/>
</dbReference>
<evidence type="ECO:0000313" key="12">
    <source>
        <dbReference type="Proteomes" id="UP000026915"/>
    </source>
</evidence>
<evidence type="ECO:0000256" key="4">
    <source>
        <dbReference type="ARBA" id="ARBA00022723"/>
    </source>
</evidence>
<dbReference type="InterPro" id="IPR017972">
    <property type="entry name" value="Cyt_P450_CS"/>
</dbReference>
<reference evidence="11 12" key="1">
    <citation type="journal article" date="2013" name="Genome Biol.">
        <title>The genome sequence of the most widely cultivated cacao type and its use to identify candidate genes regulating pod color.</title>
        <authorList>
            <person name="Motamayor J.C."/>
            <person name="Mockaitis K."/>
            <person name="Schmutz J."/>
            <person name="Haiminen N."/>
            <person name="Iii D.L."/>
            <person name="Cornejo O."/>
            <person name="Findley S.D."/>
            <person name="Zheng P."/>
            <person name="Utro F."/>
            <person name="Royaert S."/>
            <person name="Saski C."/>
            <person name="Jenkins J."/>
            <person name="Podicheti R."/>
            <person name="Zhao M."/>
            <person name="Scheffler B.E."/>
            <person name="Stack J.C."/>
            <person name="Feltus F.A."/>
            <person name="Mustiga G.M."/>
            <person name="Amores F."/>
            <person name="Phillips W."/>
            <person name="Marelli J.P."/>
            <person name="May G.D."/>
            <person name="Shapiro H."/>
            <person name="Ma J."/>
            <person name="Bustamante C.D."/>
            <person name="Schnell R.J."/>
            <person name="Main D."/>
            <person name="Gilbert D."/>
            <person name="Parida L."/>
            <person name="Kuhn D.N."/>
        </authorList>
    </citation>
    <scope>NUCLEOTIDE SEQUENCE [LARGE SCALE GENOMIC DNA]</scope>
    <source>
        <strain evidence="12">cv. Matina 1-6</strain>
    </source>
</reference>
<feature type="transmembrane region" description="Helical" evidence="10">
    <location>
        <begin position="6"/>
        <end position="25"/>
    </location>
</feature>
<keyword evidence="10" id="KW-0812">Transmembrane</keyword>
<keyword evidence="10" id="KW-1133">Transmembrane helix</keyword>
<evidence type="ECO:0000256" key="10">
    <source>
        <dbReference type="SAM" id="Phobius"/>
    </source>
</evidence>
<protein>
    <submittedName>
        <fullName evidence="11">Cytochrome P450 71D10, putative</fullName>
    </submittedName>
</protein>
<keyword evidence="6 8" id="KW-0408">Iron</keyword>
<organism evidence="11 12">
    <name type="scientific">Theobroma cacao</name>
    <name type="common">Cacao</name>
    <name type="synonym">Cocoa</name>
    <dbReference type="NCBI Taxonomy" id="3641"/>
    <lineage>
        <taxon>Eukaryota</taxon>
        <taxon>Viridiplantae</taxon>
        <taxon>Streptophyta</taxon>
        <taxon>Embryophyta</taxon>
        <taxon>Tracheophyta</taxon>
        <taxon>Spermatophyta</taxon>
        <taxon>Magnoliopsida</taxon>
        <taxon>eudicotyledons</taxon>
        <taxon>Gunneridae</taxon>
        <taxon>Pentapetalae</taxon>
        <taxon>rosids</taxon>
        <taxon>malvids</taxon>
        <taxon>Malvales</taxon>
        <taxon>Malvaceae</taxon>
        <taxon>Byttnerioideae</taxon>
        <taxon>Theobroma</taxon>
    </lineage>
</organism>
<evidence type="ECO:0000256" key="1">
    <source>
        <dbReference type="ARBA" id="ARBA00001971"/>
    </source>
</evidence>
<evidence type="ECO:0000256" key="5">
    <source>
        <dbReference type="ARBA" id="ARBA00023002"/>
    </source>
</evidence>
<comment type="similarity">
    <text evidence="2 9">Belongs to the cytochrome P450 family.</text>
</comment>
<dbReference type="Gramene" id="EOY04050">
    <property type="protein sequence ID" value="EOY04050"/>
    <property type="gene ID" value="TCM_019311"/>
</dbReference>
<dbReference type="InterPro" id="IPR002401">
    <property type="entry name" value="Cyt_P450_E_grp-I"/>
</dbReference>
<dbReference type="InterPro" id="IPR036396">
    <property type="entry name" value="Cyt_P450_sf"/>
</dbReference>
<evidence type="ECO:0000256" key="2">
    <source>
        <dbReference type="ARBA" id="ARBA00010617"/>
    </source>
</evidence>
<dbReference type="FunFam" id="1.10.630.10:FF:000008">
    <property type="entry name" value="Cytochrome P450 71D8"/>
    <property type="match status" value="1"/>
</dbReference>
<dbReference type="GO" id="GO:0016491">
    <property type="term" value="F:oxidoreductase activity"/>
    <property type="evidence" value="ECO:0000318"/>
    <property type="project" value="GO_Central"/>
</dbReference>
<keyword evidence="12" id="KW-1185">Reference proteome</keyword>
<dbReference type="PRINTS" id="PR00463">
    <property type="entry name" value="EP450I"/>
</dbReference>
<dbReference type="GO" id="GO:0005506">
    <property type="term" value="F:iron ion binding"/>
    <property type="evidence" value="ECO:0007669"/>
    <property type="project" value="InterPro"/>
</dbReference>
<dbReference type="Pfam" id="PF00067">
    <property type="entry name" value="p450"/>
    <property type="match status" value="1"/>
</dbReference>
<keyword evidence="4 8" id="KW-0479">Metal-binding</keyword>
<dbReference type="SUPFAM" id="SSF48264">
    <property type="entry name" value="Cytochrome P450"/>
    <property type="match status" value="1"/>
</dbReference>
<dbReference type="PRINTS" id="PR00385">
    <property type="entry name" value="P450"/>
</dbReference>
<dbReference type="InterPro" id="IPR001128">
    <property type="entry name" value="Cyt_P450"/>
</dbReference>
<gene>
    <name evidence="11" type="ORF">TCM_019311</name>
</gene>
<dbReference type="HOGENOM" id="CLU_001570_4_1_1"/>
<keyword evidence="3 8" id="KW-0349">Heme</keyword>
<proteinExistence type="inferred from homology"/>
<evidence type="ECO:0000256" key="3">
    <source>
        <dbReference type="ARBA" id="ARBA00022617"/>
    </source>
</evidence>
<comment type="cofactor">
    <cofactor evidence="1 8">
        <name>heme</name>
        <dbReference type="ChEBI" id="CHEBI:30413"/>
    </cofactor>
</comment>
<keyword evidence="7 9" id="KW-0503">Monooxygenase</keyword>
<keyword evidence="5 9" id="KW-0560">Oxidoreductase</keyword>
<dbReference type="PANTHER" id="PTHR47955:SF8">
    <property type="entry name" value="CYTOCHROME P450 71D11-LIKE"/>
    <property type="match status" value="1"/>
</dbReference>
<dbReference type="InParanoid" id="A0A061EGA5"/>
<dbReference type="Proteomes" id="UP000026915">
    <property type="component" value="Chromosome 4"/>
</dbReference>
<sequence length="509" mass="57658">MELQFPSFTTLLLTFLFMFIVVKVLKGSKAKNPEAKLPPGPRKLPLIGNMHQLIGSLPHHTLRDLAKKHGPLMHLQLGDVPTIVISSPAIAKEVLKDHATIFAQRPYLLASKIMSYDSTNIVFSPYGNYWRQLRKISTMELLSPSRVQSFRFIREEEVSALIKTISLIEGSPVNLSEKIFSMTYGITSRAAFGKKSKGQEEFIRIMTEAIKLSGGFCLADLYPSNKLLKLISGVRLKLEKLQRASDRILEDIVNEHKEKTNRTSETGNQQEEDDLLDVLLKLQQSSDLEIPLTNDKIKAIILDILGAGSETSSTTMEWAMSEMLRNPRVMKQAQAEVRQVFDRKGNLDEAGIHELKFLRSIVKETLRLHPAAPLLVPRECDENCVISGYDILAKSKVIVNAWAIGRDSRYWKDAEKFNPERFLDSPIDFRGTHFEYIPFGAGRRICPGISFALPNIELPLAQLLYHFDWKLPNGSNCEDLDMTECFGITVRRKNDLFLIPIPYHPLPSE</sequence>
<dbReference type="CDD" id="cd11072">
    <property type="entry name" value="CYP71-like"/>
    <property type="match status" value="1"/>
</dbReference>
<dbReference type="GO" id="GO:0016705">
    <property type="term" value="F:oxidoreductase activity, acting on paired donors, with incorporation or reduction of molecular oxygen"/>
    <property type="evidence" value="ECO:0007669"/>
    <property type="project" value="InterPro"/>
</dbReference>
<dbReference type="GO" id="GO:0020037">
    <property type="term" value="F:heme binding"/>
    <property type="evidence" value="ECO:0007669"/>
    <property type="project" value="InterPro"/>
</dbReference>
<dbReference type="PROSITE" id="PS00086">
    <property type="entry name" value="CYTOCHROME_P450"/>
    <property type="match status" value="1"/>
</dbReference>
<evidence type="ECO:0000313" key="11">
    <source>
        <dbReference type="EMBL" id="EOY04050.1"/>
    </source>
</evidence>
<evidence type="ECO:0000256" key="7">
    <source>
        <dbReference type="ARBA" id="ARBA00023033"/>
    </source>
</evidence>
<name>A0A061EGA5_THECC</name>
<evidence type="ECO:0000256" key="9">
    <source>
        <dbReference type="RuleBase" id="RU000461"/>
    </source>
</evidence>
<feature type="binding site" description="axial binding residue" evidence="8">
    <location>
        <position position="446"/>
    </location>
    <ligand>
        <name>heme</name>
        <dbReference type="ChEBI" id="CHEBI:30413"/>
    </ligand>
    <ligandPart>
        <name>Fe</name>
        <dbReference type="ChEBI" id="CHEBI:18248"/>
    </ligandPart>
</feature>
<dbReference type="EMBL" id="CM001882">
    <property type="protein sequence ID" value="EOY04050.1"/>
    <property type="molecule type" value="Genomic_DNA"/>
</dbReference>
<dbReference type="GO" id="GO:0004497">
    <property type="term" value="F:monooxygenase activity"/>
    <property type="evidence" value="ECO:0007669"/>
    <property type="project" value="UniProtKB-KW"/>
</dbReference>
<evidence type="ECO:0000256" key="8">
    <source>
        <dbReference type="PIRSR" id="PIRSR602401-1"/>
    </source>
</evidence>